<feature type="signal peptide" evidence="1">
    <location>
        <begin position="1"/>
        <end position="24"/>
    </location>
</feature>
<reference evidence="2 3" key="1">
    <citation type="submission" date="2017-09" db="EMBL/GenBank/DDBJ databases">
        <title>Genomics of the genus Arcobacter.</title>
        <authorList>
            <person name="Perez-Cataluna A."/>
            <person name="Figueras M.J."/>
            <person name="Salas-Masso N."/>
        </authorList>
    </citation>
    <scope>NUCLEOTIDE SEQUENCE [LARGE SCALE GENOMIC DNA]</scope>
    <source>
        <strain evidence="2 3">DSM 18005</strain>
    </source>
</reference>
<protein>
    <recommendedName>
        <fullName evidence="4">DUF4352 domain-containing protein</fullName>
    </recommendedName>
</protein>
<keyword evidence="3" id="KW-1185">Reference proteome</keyword>
<dbReference type="PROSITE" id="PS51257">
    <property type="entry name" value="PROKAR_LIPOPROTEIN"/>
    <property type="match status" value="1"/>
</dbReference>
<evidence type="ECO:0000256" key="1">
    <source>
        <dbReference type="SAM" id="SignalP"/>
    </source>
</evidence>
<dbReference type="RefSeq" id="WP_101184859.1">
    <property type="nucleotide sequence ID" value="NZ_CP031218.1"/>
</dbReference>
<dbReference type="EMBL" id="NXIF01000028">
    <property type="protein sequence ID" value="PKI80721.1"/>
    <property type="molecule type" value="Genomic_DNA"/>
</dbReference>
<evidence type="ECO:0000313" key="2">
    <source>
        <dbReference type="EMBL" id="PKI80721.1"/>
    </source>
</evidence>
<dbReference type="OrthoDB" id="5373271at2"/>
<evidence type="ECO:0000313" key="3">
    <source>
        <dbReference type="Proteomes" id="UP000233248"/>
    </source>
</evidence>
<gene>
    <name evidence="2" type="ORF">CP960_07805</name>
</gene>
<dbReference type="AlphaFoldDB" id="A0A2N1J2F4"/>
<proteinExistence type="predicted"/>
<comment type="caution">
    <text evidence="2">The sequence shown here is derived from an EMBL/GenBank/DDBJ whole genome shotgun (WGS) entry which is preliminary data.</text>
</comment>
<accession>A0A2N1J2F4</accession>
<name>A0A2N1J2F4_9BACT</name>
<dbReference type="Proteomes" id="UP000233248">
    <property type="component" value="Unassembled WGS sequence"/>
</dbReference>
<feature type="chain" id="PRO_5014741832" description="DUF4352 domain-containing protein" evidence="1">
    <location>
        <begin position="25"/>
        <end position="160"/>
    </location>
</feature>
<keyword evidence="1" id="KW-0732">Signal</keyword>
<evidence type="ECO:0008006" key="4">
    <source>
        <dbReference type="Google" id="ProtNLM"/>
    </source>
</evidence>
<organism evidence="2 3">
    <name type="scientific">Malaciobacter halophilus</name>
    <dbReference type="NCBI Taxonomy" id="197482"/>
    <lineage>
        <taxon>Bacteria</taxon>
        <taxon>Pseudomonadati</taxon>
        <taxon>Campylobacterota</taxon>
        <taxon>Epsilonproteobacteria</taxon>
        <taxon>Campylobacterales</taxon>
        <taxon>Arcobacteraceae</taxon>
        <taxon>Malaciobacter</taxon>
    </lineage>
</organism>
<dbReference type="KEGG" id="ahs:AHALO_1380"/>
<sequence>MKKLLISSLFASSLLISGCSTNHALLNFKKDNTRNSNALQFTKKNDIKINNEPKVQFFASYLNKINRDFKNSNEEFIIGVYLINSKTQDFLKEGFTLTLNGTNLLSKVELDGKSEEIKALPIKNPWGKYYKVKFEKQEEGSLILKLEKPTFGQTQLNFQK</sequence>